<dbReference type="Gene3D" id="3.90.1150.10">
    <property type="entry name" value="Aspartate Aminotransferase, domain 1"/>
    <property type="match status" value="1"/>
</dbReference>
<proteinExistence type="inferred from homology"/>
<dbReference type="InterPro" id="IPR000653">
    <property type="entry name" value="DegT/StrS_aminotransferase"/>
</dbReference>
<dbReference type="AlphaFoldDB" id="A0A081C1B8"/>
<evidence type="ECO:0000313" key="4">
    <source>
        <dbReference type="EMBL" id="GAK58373.1"/>
    </source>
</evidence>
<dbReference type="STRING" id="1499967.U27_05347"/>
<gene>
    <name evidence="4" type="ORF">U27_05347</name>
</gene>
<keyword evidence="5" id="KW-1185">Reference proteome</keyword>
<dbReference type="PIRSF" id="PIRSF000390">
    <property type="entry name" value="PLP_StrS"/>
    <property type="match status" value="1"/>
</dbReference>
<keyword evidence="2 3" id="KW-0663">Pyridoxal phosphate</keyword>
<evidence type="ECO:0000256" key="3">
    <source>
        <dbReference type="RuleBase" id="RU004508"/>
    </source>
</evidence>
<comment type="similarity">
    <text evidence="3">Belongs to the DegT/DnrJ/EryC1 family.</text>
</comment>
<dbReference type="SUPFAM" id="SSF53383">
    <property type="entry name" value="PLP-dependent transferases"/>
    <property type="match status" value="1"/>
</dbReference>
<accession>A0A081C1B8</accession>
<dbReference type="PANTHER" id="PTHR30244:SF34">
    <property type="entry name" value="DTDP-4-AMINO-4,6-DIDEOXYGALACTOSE TRANSAMINASE"/>
    <property type="match status" value="1"/>
</dbReference>
<protein>
    <submittedName>
        <fullName evidence="4">Glutamine--scyllo-inositol transaminase</fullName>
    </submittedName>
</protein>
<dbReference type="InterPro" id="IPR015421">
    <property type="entry name" value="PyrdxlP-dep_Trfase_major"/>
</dbReference>
<name>A0A081C1B8_VECG1</name>
<dbReference type="EMBL" id="DF820467">
    <property type="protein sequence ID" value="GAK58373.1"/>
    <property type="molecule type" value="Genomic_DNA"/>
</dbReference>
<dbReference type="InterPro" id="IPR015422">
    <property type="entry name" value="PyrdxlP-dep_Trfase_small"/>
</dbReference>
<organism evidence="4">
    <name type="scientific">Vecturithrix granuli</name>
    <dbReference type="NCBI Taxonomy" id="1499967"/>
    <lineage>
        <taxon>Bacteria</taxon>
        <taxon>Candidatus Moduliflexota</taxon>
        <taxon>Candidatus Vecturitrichia</taxon>
        <taxon>Candidatus Vecturitrichales</taxon>
        <taxon>Candidatus Vecturitrichaceae</taxon>
        <taxon>Candidatus Vecturithrix</taxon>
    </lineage>
</organism>
<sequence>MFQTPQWPIWDQDDLAAVTEVVQSGKWWCGAPLNQVGKNLWAFQEEFAQFQEVKHCIAVANGTVAIEVVLLALGIGLGDEVIVPDYTFVASASAVIAANAVPIFCDIDRDTFVLDANKAETLITPRTKAIIAVHLGGNPVDMKRLGEIAEKHHISLIEDCAHAHGSRYHGKRAGNWSAAGTFSFQASKTLTAGEGGAIICNDDALADALYSISDCGRKKGEYFYAHFQYGTNYRLSEFHAALLRKQLQHFPQQHALRNTRAKYLTEHLNAIEGIRVMQPTPGTEELGYYIYPFVYDPACFGQISNAEFKNRLHQAGIPTADCYPPLHTLVCFKNRQLRKGIDYSSANWGGTKSEDQYFPVVTEVYGRSIQFPQNLLLAEQSQLDQVVDVIQYLRSKERGC</sequence>
<dbReference type="Gene3D" id="3.40.640.10">
    <property type="entry name" value="Type I PLP-dependent aspartate aminotransferase-like (Major domain)"/>
    <property type="match status" value="1"/>
</dbReference>
<evidence type="ECO:0000256" key="1">
    <source>
        <dbReference type="PIRSR" id="PIRSR000390-1"/>
    </source>
</evidence>
<dbReference type="InterPro" id="IPR015424">
    <property type="entry name" value="PyrdxlP-dep_Trfase"/>
</dbReference>
<dbReference type="GO" id="GO:0000271">
    <property type="term" value="P:polysaccharide biosynthetic process"/>
    <property type="evidence" value="ECO:0007669"/>
    <property type="project" value="TreeGrafter"/>
</dbReference>
<dbReference type="Pfam" id="PF01041">
    <property type="entry name" value="DegT_DnrJ_EryC1"/>
    <property type="match status" value="1"/>
</dbReference>
<dbReference type="HOGENOM" id="CLU_033332_7_1_0"/>
<dbReference type="eggNOG" id="COG0399">
    <property type="taxonomic scope" value="Bacteria"/>
</dbReference>
<feature type="modified residue" description="N6-(pyridoxal phosphate)lysine" evidence="2">
    <location>
        <position position="188"/>
    </location>
</feature>
<feature type="active site" description="Proton acceptor" evidence="1">
    <location>
        <position position="188"/>
    </location>
</feature>
<evidence type="ECO:0000313" key="5">
    <source>
        <dbReference type="Proteomes" id="UP000030661"/>
    </source>
</evidence>
<dbReference type="PANTHER" id="PTHR30244">
    <property type="entry name" value="TRANSAMINASE"/>
    <property type="match status" value="1"/>
</dbReference>
<dbReference type="Proteomes" id="UP000030661">
    <property type="component" value="Unassembled WGS sequence"/>
</dbReference>
<evidence type="ECO:0000256" key="2">
    <source>
        <dbReference type="PIRSR" id="PIRSR000390-2"/>
    </source>
</evidence>
<dbReference type="CDD" id="cd00616">
    <property type="entry name" value="AHBA_syn"/>
    <property type="match status" value="1"/>
</dbReference>
<reference evidence="4" key="1">
    <citation type="journal article" date="2015" name="PeerJ">
        <title>First genomic representation of candidate bacterial phylum KSB3 points to enhanced environmental sensing as a trigger of wastewater bulking.</title>
        <authorList>
            <person name="Sekiguchi Y."/>
            <person name="Ohashi A."/>
            <person name="Parks D.H."/>
            <person name="Yamauchi T."/>
            <person name="Tyson G.W."/>
            <person name="Hugenholtz P."/>
        </authorList>
    </citation>
    <scope>NUCLEOTIDE SEQUENCE [LARGE SCALE GENOMIC DNA]</scope>
</reference>
<dbReference type="GO" id="GO:0030170">
    <property type="term" value="F:pyridoxal phosphate binding"/>
    <property type="evidence" value="ECO:0007669"/>
    <property type="project" value="TreeGrafter"/>
</dbReference>
<dbReference type="GO" id="GO:0008483">
    <property type="term" value="F:transaminase activity"/>
    <property type="evidence" value="ECO:0007669"/>
    <property type="project" value="TreeGrafter"/>
</dbReference>